<organism evidence="1 2">
    <name type="scientific">Rhizophagus irregularis (strain DAOM 181602 / DAOM 197198 / MUCL 43194)</name>
    <name type="common">Arbuscular mycorrhizal fungus</name>
    <name type="synonym">Glomus intraradices</name>
    <dbReference type="NCBI Taxonomy" id="747089"/>
    <lineage>
        <taxon>Eukaryota</taxon>
        <taxon>Fungi</taxon>
        <taxon>Fungi incertae sedis</taxon>
        <taxon>Mucoromycota</taxon>
        <taxon>Glomeromycotina</taxon>
        <taxon>Glomeromycetes</taxon>
        <taxon>Glomerales</taxon>
        <taxon>Glomeraceae</taxon>
        <taxon>Rhizophagus</taxon>
    </lineage>
</organism>
<reference evidence="1 2" key="1">
    <citation type="journal article" date="2013" name="Proc. Natl. Acad. Sci. U.S.A.">
        <title>Genome of an arbuscular mycorrhizal fungus provides insight into the oldest plant symbiosis.</title>
        <authorList>
            <person name="Tisserant E."/>
            <person name="Malbreil M."/>
            <person name="Kuo A."/>
            <person name="Kohler A."/>
            <person name="Symeonidi A."/>
            <person name="Balestrini R."/>
            <person name="Charron P."/>
            <person name="Duensing N."/>
            <person name="Frei Dit Frey N."/>
            <person name="Gianinazzi-Pearson V."/>
            <person name="Gilbert L.B."/>
            <person name="Handa Y."/>
            <person name="Herr J.R."/>
            <person name="Hijri M."/>
            <person name="Koul R."/>
            <person name="Kawaguchi M."/>
            <person name="Krajinski F."/>
            <person name="Lammers P.J."/>
            <person name="Masclaux F.G."/>
            <person name="Murat C."/>
            <person name="Morin E."/>
            <person name="Ndikumana S."/>
            <person name="Pagni M."/>
            <person name="Petitpierre D."/>
            <person name="Requena N."/>
            <person name="Rosikiewicz P."/>
            <person name="Riley R."/>
            <person name="Saito K."/>
            <person name="San Clemente H."/>
            <person name="Shapiro H."/>
            <person name="van Tuinen D."/>
            <person name="Becard G."/>
            <person name="Bonfante P."/>
            <person name="Paszkowski U."/>
            <person name="Shachar-Hill Y.Y."/>
            <person name="Tuskan G.A."/>
            <person name="Young P.W."/>
            <person name="Sanders I.R."/>
            <person name="Henrissat B."/>
            <person name="Rensing S.A."/>
            <person name="Grigoriev I.V."/>
            <person name="Corradi N."/>
            <person name="Roux C."/>
            <person name="Martin F."/>
        </authorList>
    </citation>
    <scope>NUCLEOTIDE SEQUENCE [LARGE SCALE GENOMIC DNA]</scope>
    <source>
        <strain evidence="1 2">DAOM 197198</strain>
    </source>
</reference>
<accession>A0A2P4NZK4</accession>
<name>A0A2P4NZK4_RHIID</name>
<evidence type="ECO:0000313" key="2">
    <source>
        <dbReference type="Proteomes" id="UP000018888"/>
    </source>
</evidence>
<dbReference type="EMBL" id="AUPC02000519">
    <property type="protein sequence ID" value="POG58570.1"/>
    <property type="molecule type" value="Genomic_DNA"/>
</dbReference>
<evidence type="ECO:0000313" key="1">
    <source>
        <dbReference type="EMBL" id="POG58570.1"/>
    </source>
</evidence>
<dbReference type="VEuPathDB" id="FungiDB:RhiirFUN_012952"/>
<reference evidence="1 2" key="2">
    <citation type="journal article" date="2018" name="New Phytol.">
        <title>High intraspecific genome diversity in the model arbuscular mycorrhizal symbiont Rhizophagus irregularis.</title>
        <authorList>
            <person name="Chen E.C.H."/>
            <person name="Morin E."/>
            <person name="Beaudet D."/>
            <person name="Noel J."/>
            <person name="Yildirir G."/>
            <person name="Ndikumana S."/>
            <person name="Charron P."/>
            <person name="St-Onge C."/>
            <person name="Giorgi J."/>
            <person name="Kruger M."/>
            <person name="Marton T."/>
            <person name="Ropars J."/>
            <person name="Grigoriev I.V."/>
            <person name="Hainaut M."/>
            <person name="Henrissat B."/>
            <person name="Roux C."/>
            <person name="Martin F."/>
            <person name="Corradi N."/>
        </authorList>
    </citation>
    <scope>NUCLEOTIDE SEQUENCE [LARGE SCALE GENOMIC DNA]</scope>
    <source>
        <strain evidence="1 2">DAOM 197198</strain>
    </source>
</reference>
<proteinExistence type="predicted"/>
<comment type="caution">
    <text evidence="1">The sequence shown here is derived from an EMBL/GenBank/DDBJ whole genome shotgun (WGS) entry which is preliminary data.</text>
</comment>
<gene>
    <name evidence="1" type="ORF">GLOIN_2v1488490</name>
</gene>
<dbReference type="Proteomes" id="UP000018888">
    <property type="component" value="Unassembled WGS sequence"/>
</dbReference>
<protein>
    <submittedName>
        <fullName evidence="1">Uncharacterized protein</fullName>
    </submittedName>
</protein>
<dbReference type="AlphaFoldDB" id="A0A2P4NZK4"/>
<keyword evidence="2" id="KW-1185">Reference proteome</keyword>
<sequence>MRPEYVPPSRELLSGRFLNQKTARINKKIKKIIEDFENLTLAIDGWTNKLITYYNEVYGKKMDVEFSFMSNLISQGLQNDSFWIEPIKDIGIRRFQIEPIKDIGIQSFQIEPIKDIGIQRFWMEPIDDFEIWRFWMKSIKDFRIWRYAYL</sequence>